<keyword evidence="2" id="KW-0812">Transmembrane</keyword>
<dbReference type="OrthoDB" id="5877417at2759"/>
<dbReference type="AlphaFoldDB" id="E3NCM3"/>
<organism evidence="4">
    <name type="scientific">Caenorhabditis remanei</name>
    <name type="common">Caenorhabditis vulgaris</name>
    <dbReference type="NCBI Taxonomy" id="31234"/>
    <lineage>
        <taxon>Eukaryota</taxon>
        <taxon>Metazoa</taxon>
        <taxon>Ecdysozoa</taxon>
        <taxon>Nematoda</taxon>
        <taxon>Chromadorea</taxon>
        <taxon>Rhabditida</taxon>
        <taxon>Rhabditina</taxon>
        <taxon>Rhabditomorpha</taxon>
        <taxon>Rhabditoidea</taxon>
        <taxon>Rhabditidae</taxon>
        <taxon>Peloderinae</taxon>
        <taxon>Caenorhabditis</taxon>
    </lineage>
</organism>
<dbReference type="FunCoup" id="E3NCM3">
    <property type="interactions" value="1081"/>
</dbReference>
<feature type="transmembrane region" description="Helical" evidence="2">
    <location>
        <begin position="559"/>
        <end position="578"/>
    </location>
</feature>
<dbReference type="OMA" id="VYPPKNF"/>
<evidence type="ECO:0000313" key="3">
    <source>
        <dbReference type="EMBL" id="EFO93244.1"/>
    </source>
</evidence>
<dbReference type="InParanoid" id="E3NCM3"/>
<feature type="compositionally biased region" description="Acidic residues" evidence="1">
    <location>
        <begin position="119"/>
        <end position="136"/>
    </location>
</feature>
<feature type="region of interest" description="Disordered" evidence="1">
    <location>
        <begin position="231"/>
        <end position="250"/>
    </location>
</feature>
<name>E3NCM3_CAERE</name>
<evidence type="ECO:0000256" key="2">
    <source>
        <dbReference type="SAM" id="Phobius"/>
    </source>
</evidence>
<sequence>MRDDIGHFYNLNDMKGRSSEISVEEACTCSSSAGGIPCHNQWCEVRSNATHIAACAVVRSDKQTKKTQTLACVRVNARADLGYCTYDVKRDATKCWCTRGDYCNVDLVDRIRDKRLSNEDDYDESAEEDVEEEPDFTVETNTEFNENNNEIDEKNSEETVESKRFESSPVGVIVDMRKPVETKKQMSAEEAALPPWRRMNPINAGNEWKPPPPPPMPAGNLPVVRPTTTTTFTTTTTTTTPRPTTTTTTTLSYEEIRRQHEERRRQMEAQREAELRRRAELERQRMEEERRRLVQQEQTTKTTTTTTTTTTAPPTTTTTPSIIYPPPAFRTAPPRETTTTTTTTTTPSTAIPEKKTYESYSRNWRPQHRRPLDLNPTQISVTNFSAIVYPPRGFVKASTTTTPSSSSTTTTTTTTTTTPRPTTTTTTTTVKPTTTTPPIIYPPAGFKKATKVSTTTTTEVPPSSTSEIAYNLPDDEDEGVELNDDEKTRDMEMIWRRKMVEMPKLESSESEDIVKTWYTPKPAAAATAPPPQSVEPSVRTPVEKMNEYKKLLGEKEPSASSSIILPSFISIIIFAFFLL</sequence>
<feature type="compositionally biased region" description="Low complexity" evidence="1">
    <location>
        <begin position="452"/>
        <end position="467"/>
    </location>
</feature>
<gene>
    <name evidence="3" type="ORF">CRE_22102</name>
</gene>
<feature type="compositionally biased region" description="Low complexity" evidence="1">
    <location>
        <begin position="295"/>
        <end position="320"/>
    </location>
</feature>
<accession>E3NCM3</accession>
<evidence type="ECO:0000256" key="1">
    <source>
        <dbReference type="SAM" id="MobiDB-lite"/>
    </source>
</evidence>
<keyword evidence="4" id="KW-1185">Reference proteome</keyword>
<dbReference type="HOGENOM" id="CLU_034683_0_0_1"/>
<reference evidence="3" key="1">
    <citation type="submission" date="2007-07" db="EMBL/GenBank/DDBJ databases">
        <title>PCAP assembly of the Caenorhabditis remanei genome.</title>
        <authorList>
            <consortium name="The Caenorhabditis remanei Sequencing Consortium"/>
            <person name="Wilson R.K."/>
        </authorList>
    </citation>
    <scope>NUCLEOTIDE SEQUENCE [LARGE SCALE GENOMIC DNA]</scope>
    <source>
        <strain evidence="3">PB4641</strain>
    </source>
</reference>
<dbReference type="eggNOG" id="KOG1216">
    <property type="taxonomic scope" value="Eukaryota"/>
</dbReference>
<keyword evidence="2" id="KW-0472">Membrane</keyword>
<feature type="compositionally biased region" description="Basic and acidic residues" evidence="1">
    <location>
        <begin position="282"/>
        <end position="294"/>
    </location>
</feature>
<dbReference type="EMBL" id="DS268599">
    <property type="protein sequence ID" value="EFO93244.1"/>
    <property type="molecule type" value="Genomic_DNA"/>
</dbReference>
<evidence type="ECO:0000313" key="4">
    <source>
        <dbReference type="Proteomes" id="UP000008281"/>
    </source>
</evidence>
<dbReference type="Proteomes" id="UP000008281">
    <property type="component" value="Unassembled WGS sequence"/>
</dbReference>
<keyword evidence="2" id="KW-1133">Transmembrane helix</keyword>
<feature type="region of interest" description="Disordered" evidence="1">
    <location>
        <begin position="118"/>
        <end position="138"/>
    </location>
</feature>
<proteinExistence type="predicted"/>
<feature type="region of interest" description="Disordered" evidence="1">
    <location>
        <begin position="397"/>
        <end position="481"/>
    </location>
</feature>
<feature type="compositionally biased region" description="Low complexity" evidence="1">
    <location>
        <begin position="398"/>
        <end position="438"/>
    </location>
</feature>
<feature type="compositionally biased region" description="Low complexity" evidence="1">
    <location>
        <begin position="329"/>
        <end position="349"/>
    </location>
</feature>
<protein>
    <submittedName>
        <fullName evidence="3">Uncharacterized protein</fullName>
    </submittedName>
</protein>
<feature type="region of interest" description="Disordered" evidence="1">
    <location>
        <begin position="282"/>
        <end position="349"/>
    </location>
</feature>